<protein>
    <submittedName>
        <fullName evidence="1">Uncharacterized protein</fullName>
    </submittedName>
</protein>
<keyword evidence="2" id="KW-1185">Reference proteome</keyword>
<accession>A0ABQ6B795</accession>
<proteinExistence type="predicted"/>
<dbReference type="Proteomes" id="UP001156905">
    <property type="component" value="Unassembled WGS sequence"/>
</dbReference>
<dbReference type="EMBL" id="BSOW01000032">
    <property type="protein sequence ID" value="GLR90292.1"/>
    <property type="molecule type" value="Genomic_DNA"/>
</dbReference>
<reference evidence="2" key="1">
    <citation type="journal article" date="2019" name="Int. J. Syst. Evol. Microbiol.">
        <title>The Global Catalogue of Microorganisms (GCM) 10K type strain sequencing project: providing services to taxonomists for standard genome sequencing and annotation.</title>
        <authorList>
            <consortium name="The Broad Institute Genomics Platform"/>
            <consortium name="The Broad Institute Genome Sequencing Center for Infectious Disease"/>
            <person name="Wu L."/>
            <person name="Ma J."/>
        </authorList>
    </citation>
    <scope>NUCLEOTIDE SEQUENCE [LARGE SCALE GENOMIC DNA]</scope>
    <source>
        <strain evidence="2">NBRC 102520</strain>
    </source>
</reference>
<organism evidence="1 2">
    <name type="scientific">Bradyrhizobium iriomotense</name>
    <dbReference type="NCBI Taxonomy" id="441950"/>
    <lineage>
        <taxon>Bacteria</taxon>
        <taxon>Pseudomonadati</taxon>
        <taxon>Pseudomonadota</taxon>
        <taxon>Alphaproteobacteria</taxon>
        <taxon>Hyphomicrobiales</taxon>
        <taxon>Nitrobacteraceae</taxon>
        <taxon>Bradyrhizobium</taxon>
    </lineage>
</organism>
<name>A0ABQ6B795_9BRAD</name>
<evidence type="ECO:0000313" key="1">
    <source>
        <dbReference type="EMBL" id="GLR90292.1"/>
    </source>
</evidence>
<sequence length="61" mass="6309">MGCRGKTVVTVQAVAMASRADEQYRGSHSAVDLGLVMAEMVEMAEARAAVATGETAETPVP</sequence>
<comment type="caution">
    <text evidence="1">The sequence shown here is derived from an EMBL/GenBank/DDBJ whole genome shotgun (WGS) entry which is preliminary data.</text>
</comment>
<evidence type="ECO:0000313" key="2">
    <source>
        <dbReference type="Proteomes" id="UP001156905"/>
    </source>
</evidence>
<gene>
    <name evidence="1" type="ORF">GCM10007857_70060</name>
</gene>